<reference evidence="1" key="1">
    <citation type="submission" date="2018-11" db="EMBL/GenBank/DDBJ databases">
        <authorList>
            <consortium name="Pathogen Informatics"/>
        </authorList>
    </citation>
    <scope>NUCLEOTIDE SEQUENCE</scope>
</reference>
<keyword evidence="2" id="KW-1185">Reference proteome</keyword>
<protein>
    <submittedName>
        <fullName evidence="1">Uncharacterized protein</fullName>
    </submittedName>
</protein>
<evidence type="ECO:0000313" key="2">
    <source>
        <dbReference type="Proteomes" id="UP000784294"/>
    </source>
</evidence>
<dbReference type="EMBL" id="CAAALY010029841">
    <property type="protein sequence ID" value="VEL16784.1"/>
    <property type="molecule type" value="Genomic_DNA"/>
</dbReference>
<evidence type="ECO:0000313" key="1">
    <source>
        <dbReference type="EMBL" id="VEL16784.1"/>
    </source>
</evidence>
<gene>
    <name evidence="1" type="ORF">PXEA_LOCUS10224</name>
</gene>
<dbReference type="AlphaFoldDB" id="A0A448WP87"/>
<name>A0A448WP87_9PLAT</name>
<comment type="caution">
    <text evidence="1">The sequence shown here is derived from an EMBL/GenBank/DDBJ whole genome shotgun (WGS) entry which is preliminary data.</text>
</comment>
<sequence>MPYWRQVSSSNLRSGIHLMPPCDAIPLDSSTAFPSRPRSLPPLSLPRIDSNISDSFSMGLVDWLACNAGTRPIEKWINPASIGLISVASSVKPSSNGSSFSAGRLLGRSLDLLAPKAGCIVPGVARCQTGIFGAAICPVEIPEPSPVSGTDDLVLKEIPAEPRIIRYPVWFAFDLGLQLVPTAYTLTSPRDSLPGIEYSVAPRNWCIQVSNDARTWQTLRTHLNDTTLNGSIGDQATWRLPSVPLPLSRRKPAVTSASCLPPSRDPACAQNQHQNMPSTAILSECTVTVESGMPLSLQQSIIEPEAPMAISRAKTASATSAVQASVPIFAVVSECDALGCNSSPEAPTHIPAQYSNEKDASGTFQNVTELSQAAWETIKTSISATTKPEFERHLTDSLPSASASFPCDQVGFILTCYQFYIT</sequence>
<dbReference type="GO" id="GO:0016567">
    <property type="term" value="P:protein ubiquitination"/>
    <property type="evidence" value="ECO:0007669"/>
    <property type="project" value="UniProtKB-UniPathway"/>
</dbReference>
<proteinExistence type="predicted"/>
<organism evidence="1 2">
    <name type="scientific">Protopolystoma xenopodis</name>
    <dbReference type="NCBI Taxonomy" id="117903"/>
    <lineage>
        <taxon>Eukaryota</taxon>
        <taxon>Metazoa</taxon>
        <taxon>Spiralia</taxon>
        <taxon>Lophotrochozoa</taxon>
        <taxon>Platyhelminthes</taxon>
        <taxon>Monogenea</taxon>
        <taxon>Polyopisthocotylea</taxon>
        <taxon>Polystomatidea</taxon>
        <taxon>Polystomatidae</taxon>
        <taxon>Protopolystoma</taxon>
    </lineage>
</organism>
<accession>A0A448WP87</accession>
<dbReference type="UniPathway" id="UPA00143"/>
<dbReference type="Proteomes" id="UP000784294">
    <property type="component" value="Unassembled WGS sequence"/>
</dbReference>
<dbReference type="OrthoDB" id="412600at2759"/>